<dbReference type="GO" id="GO:0016740">
    <property type="term" value="F:transferase activity"/>
    <property type="evidence" value="ECO:0007669"/>
    <property type="project" value="UniProtKB-KW"/>
</dbReference>
<feature type="domain" description="PTS EIIA type-2" evidence="1">
    <location>
        <begin position="1"/>
        <end position="147"/>
    </location>
</feature>
<dbReference type="STRING" id="1302272.FC96_GL001419"/>
<dbReference type="Gene3D" id="3.40.930.10">
    <property type="entry name" value="Mannitol-specific EII, Chain A"/>
    <property type="match status" value="1"/>
</dbReference>
<keyword evidence="3" id="KW-1185">Reference proteome</keyword>
<dbReference type="PROSITE" id="PS51094">
    <property type="entry name" value="PTS_EIIA_TYPE_2"/>
    <property type="match status" value="1"/>
</dbReference>
<comment type="caution">
    <text evidence="2">The sequence shown here is derived from an EMBL/GenBank/DDBJ whole genome shotgun (WGS) entry which is preliminary data.</text>
</comment>
<dbReference type="PANTHER" id="PTHR47738">
    <property type="entry name" value="PTS SYSTEM FRUCTOSE-LIKE EIIA COMPONENT-RELATED"/>
    <property type="match status" value="1"/>
</dbReference>
<evidence type="ECO:0000313" key="2">
    <source>
        <dbReference type="EMBL" id="KRK48319.1"/>
    </source>
</evidence>
<protein>
    <submittedName>
        <fullName evidence="2">Phosphoenolpyruvate-dependent sugar phosphotransferase system, EIIA 2</fullName>
    </submittedName>
</protein>
<dbReference type="CDD" id="cd00211">
    <property type="entry name" value="PTS_IIA_fru"/>
    <property type="match status" value="1"/>
</dbReference>
<dbReference type="RefSeq" id="WP_056942194.1">
    <property type="nucleotide sequence ID" value="NZ_AZCX01000003.1"/>
</dbReference>
<sequence>MLFEKQVILLDEEAADRQEAEAKLADRLYDEGLVTDAFKVAILKRESEFPTGLQTATIGVAIPHTDADKVVSPQIGFMRLKQPVMFHQMGDNAEIQVKLIFMLALKHSDDQLKMLQTLMALFQNQEAIDKLEKITTKTDFLKLMKEVNIDQ</sequence>
<dbReference type="PANTHER" id="PTHR47738:SF3">
    <property type="entry name" value="PHOSPHOTRANSFERASE SYSTEM MANNITOL_FRUCTOSE-SPECIFIC IIA DOMAIN CONTAINING PROTEIN"/>
    <property type="match status" value="1"/>
</dbReference>
<organism evidence="2 3">
    <name type="scientific">Secundilactobacillus kimchicus JCM 15530</name>
    <dbReference type="NCBI Taxonomy" id="1302272"/>
    <lineage>
        <taxon>Bacteria</taxon>
        <taxon>Bacillati</taxon>
        <taxon>Bacillota</taxon>
        <taxon>Bacilli</taxon>
        <taxon>Lactobacillales</taxon>
        <taxon>Lactobacillaceae</taxon>
        <taxon>Secundilactobacillus</taxon>
    </lineage>
</organism>
<keyword evidence="2" id="KW-0808">Transferase</keyword>
<dbReference type="OrthoDB" id="370976at2"/>
<dbReference type="InterPro" id="IPR002178">
    <property type="entry name" value="PTS_EIIA_type-2_dom"/>
</dbReference>
<dbReference type="Pfam" id="PF00359">
    <property type="entry name" value="PTS_EIIA_2"/>
    <property type="match status" value="1"/>
</dbReference>
<dbReference type="EMBL" id="AZCX01000003">
    <property type="protein sequence ID" value="KRK48319.1"/>
    <property type="molecule type" value="Genomic_DNA"/>
</dbReference>
<name>A0A0R1HPF6_9LACO</name>
<reference evidence="2 3" key="1">
    <citation type="journal article" date="2015" name="Genome Announc.">
        <title>Expanding the biotechnology potential of lactobacilli through comparative genomics of 213 strains and associated genera.</title>
        <authorList>
            <person name="Sun Z."/>
            <person name="Harris H.M."/>
            <person name="McCann A."/>
            <person name="Guo C."/>
            <person name="Argimon S."/>
            <person name="Zhang W."/>
            <person name="Yang X."/>
            <person name="Jeffery I.B."/>
            <person name="Cooney J.C."/>
            <person name="Kagawa T.F."/>
            <person name="Liu W."/>
            <person name="Song Y."/>
            <person name="Salvetti E."/>
            <person name="Wrobel A."/>
            <person name="Rasinkangas P."/>
            <person name="Parkhill J."/>
            <person name="Rea M.C."/>
            <person name="O'Sullivan O."/>
            <person name="Ritari J."/>
            <person name="Douillard F.P."/>
            <person name="Paul Ross R."/>
            <person name="Yang R."/>
            <person name="Briner A.E."/>
            <person name="Felis G.E."/>
            <person name="de Vos W.M."/>
            <person name="Barrangou R."/>
            <person name="Klaenhammer T.R."/>
            <person name="Caufield P.W."/>
            <person name="Cui Y."/>
            <person name="Zhang H."/>
            <person name="O'Toole P.W."/>
        </authorList>
    </citation>
    <scope>NUCLEOTIDE SEQUENCE [LARGE SCALE GENOMIC DNA]</scope>
    <source>
        <strain evidence="2 3">JCM 15530</strain>
    </source>
</reference>
<dbReference type="InterPro" id="IPR051541">
    <property type="entry name" value="PTS_SugarTrans_NitroReg"/>
</dbReference>
<dbReference type="AlphaFoldDB" id="A0A0R1HPF6"/>
<dbReference type="PATRIC" id="fig|1302272.5.peg.1430"/>
<accession>A0A0R1HPF6</accession>
<dbReference type="Proteomes" id="UP000050911">
    <property type="component" value="Unassembled WGS sequence"/>
</dbReference>
<evidence type="ECO:0000259" key="1">
    <source>
        <dbReference type="PROSITE" id="PS51094"/>
    </source>
</evidence>
<keyword evidence="2" id="KW-0670">Pyruvate</keyword>
<dbReference type="SUPFAM" id="SSF55804">
    <property type="entry name" value="Phoshotransferase/anion transport protein"/>
    <property type="match status" value="1"/>
</dbReference>
<dbReference type="InterPro" id="IPR016152">
    <property type="entry name" value="PTrfase/Anion_transptr"/>
</dbReference>
<gene>
    <name evidence="2" type="ORF">FC96_GL001419</name>
</gene>
<evidence type="ECO:0000313" key="3">
    <source>
        <dbReference type="Proteomes" id="UP000050911"/>
    </source>
</evidence>
<proteinExistence type="predicted"/>